<keyword evidence="5" id="KW-0963">Cytoplasm</keyword>
<dbReference type="PANTHER" id="PTHR33202">
    <property type="entry name" value="ZINC UPTAKE REGULATION PROTEIN"/>
    <property type="match status" value="1"/>
</dbReference>
<dbReference type="SUPFAM" id="SSF46785">
    <property type="entry name" value="Winged helix' DNA-binding domain"/>
    <property type="match status" value="1"/>
</dbReference>
<feature type="binding site" evidence="12">
    <location>
        <position position="109"/>
    </location>
    <ligand>
        <name>Zn(2+)</name>
        <dbReference type="ChEBI" id="CHEBI:29105"/>
    </ligand>
</feature>
<comment type="cofactor">
    <cofactor evidence="13">
        <name>Mn(2+)</name>
        <dbReference type="ChEBI" id="CHEBI:29035"/>
    </cofactor>
    <cofactor evidence="13">
        <name>Fe(2+)</name>
        <dbReference type="ChEBI" id="CHEBI:29033"/>
    </cofactor>
    <text evidence="13">Binds 1 Mn(2+) or Fe(2+) ion per subunit.</text>
</comment>
<evidence type="ECO:0000256" key="1">
    <source>
        <dbReference type="ARBA" id="ARBA00004496"/>
    </source>
</evidence>
<dbReference type="Pfam" id="PF01475">
    <property type="entry name" value="FUR"/>
    <property type="match status" value="1"/>
</dbReference>
<dbReference type="GO" id="GO:0000976">
    <property type="term" value="F:transcription cis-regulatory region binding"/>
    <property type="evidence" value="ECO:0007669"/>
    <property type="project" value="TreeGrafter"/>
</dbReference>
<proteinExistence type="inferred from homology"/>
<dbReference type="CDD" id="cd07153">
    <property type="entry name" value="Fur_like"/>
    <property type="match status" value="1"/>
</dbReference>
<name>A0A7W6EPX8_9BACT</name>
<comment type="caution">
    <text evidence="14">The sequence shown here is derived from an EMBL/GenBank/DDBJ whole genome shotgun (WGS) entry which is preliminary data.</text>
</comment>
<evidence type="ECO:0000256" key="7">
    <source>
        <dbReference type="ARBA" id="ARBA00022723"/>
    </source>
</evidence>
<dbReference type="GO" id="GO:0008270">
    <property type="term" value="F:zinc ion binding"/>
    <property type="evidence" value="ECO:0007669"/>
    <property type="project" value="TreeGrafter"/>
</dbReference>
<feature type="binding site" evidence="13">
    <location>
        <position position="102"/>
    </location>
    <ligand>
        <name>Fe cation</name>
        <dbReference type="ChEBI" id="CHEBI:24875"/>
    </ligand>
</feature>
<dbReference type="InterPro" id="IPR002481">
    <property type="entry name" value="FUR"/>
</dbReference>
<keyword evidence="7 12" id="KW-0479">Metal-binding</keyword>
<keyword evidence="8 12" id="KW-0862">Zinc</keyword>
<gene>
    <name evidence="14" type="ORF">FHS57_002046</name>
</gene>
<evidence type="ECO:0000256" key="9">
    <source>
        <dbReference type="ARBA" id="ARBA00023015"/>
    </source>
</evidence>
<keyword evidence="11" id="KW-0804">Transcription</keyword>
<evidence type="ECO:0000256" key="12">
    <source>
        <dbReference type="PIRSR" id="PIRSR602481-1"/>
    </source>
</evidence>
<feature type="binding site" evidence="12">
    <location>
        <position position="106"/>
    </location>
    <ligand>
        <name>Zn(2+)</name>
        <dbReference type="ChEBI" id="CHEBI:29105"/>
    </ligand>
</feature>
<organism evidence="14 15">
    <name type="scientific">Runella defluvii</name>
    <dbReference type="NCBI Taxonomy" id="370973"/>
    <lineage>
        <taxon>Bacteria</taxon>
        <taxon>Pseudomonadati</taxon>
        <taxon>Bacteroidota</taxon>
        <taxon>Cytophagia</taxon>
        <taxon>Cytophagales</taxon>
        <taxon>Spirosomataceae</taxon>
        <taxon>Runella</taxon>
    </lineage>
</organism>
<feature type="binding site" evidence="12">
    <location>
        <position position="146"/>
    </location>
    <ligand>
        <name>Zn(2+)</name>
        <dbReference type="ChEBI" id="CHEBI:29105"/>
    </ligand>
</feature>
<evidence type="ECO:0000256" key="13">
    <source>
        <dbReference type="PIRSR" id="PIRSR602481-2"/>
    </source>
</evidence>
<keyword evidence="6" id="KW-0678">Repressor</keyword>
<dbReference type="AlphaFoldDB" id="A0A7W6EPX8"/>
<evidence type="ECO:0000256" key="8">
    <source>
        <dbReference type="ARBA" id="ARBA00022833"/>
    </source>
</evidence>
<keyword evidence="10" id="KW-0238">DNA-binding</keyword>
<comment type="cofactor">
    <cofactor evidence="12">
        <name>Zn(2+)</name>
        <dbReference type="ChEBI" id="CHEBI:29105"/>
    </cofactor>
    <text evidence="12">Binds 1 zinc ion per subunit.</text>
</comment>
<comment type="subcellular location">
    <subcellularLocation>
        <location evidence="1">Cytoplasm</location>
    </subcellularLocation>
</comment>
<feature type="binding site" evidence="12">
    <location>
        <position position="151"/>
    </location>
    <ligand>
        <name>Zn(2+)</name>
        <dbReference type="ChEBI" id="CHEBI:29105"/>
    </ligand>
</feature>
<dbReference type="PANTHER" id="PTHR33202:SF2">
    <property type="entry name" value="FERRIC UPTAKE REGULATION PROTEIN"/>
    <property type="match status" value="1"/>
</dbReference>
<keyword evidence="13" id="KW-0408">Iron</keyword>
<evidence type="ECO:0000256" key="5">
    <source>
        <dbReference type="ARBA" id="ARBA00022490"/>
    </source>
</evidence>
<evidence type="ECO:0000256" key="10">
    <source>
        <dbReference type="ARBA" id="ARBA00023125"/>
    </source>
</evidence>
<evidence type="ECO:0000256" key="4">
    <source>
        <dbReference type="ARBA" id="ARBA00020910"/>
    </source>
</evidence>
<keyword evidence="9" id="KW-0805">Transcription regulation</keyword>
<sequence length="160" mass="18594">MNKNPHIEAVTLRLNQFLEVKGYRRTQERYTILEEIYAKNDHHHFDASELRETLIQKGFHLSMATVYNTLELFVEAGLIKKHQFGGQAASHYERTVGSGQHDHILCLDCGFVKEFCDPRIHTIEKTVSDWFSTDIAYHSLVLYGHCTEELCKNRITKNVN</sequence>
<evidence type="ECO:0000313" key="14">
    <source>
        <dbReference type="EMBL" id="MBB3838049.1"/>
    </source>
</evidence>
<feature type="binding site" evidence="13">
    <location>
        <position position="138"/>
    </location>
    <ligand>
        <name>Fe cation</name>
        <dbReference type="ChEBI" id="CHEBI:24875"/>
    </ligand>
</feature>
<comment type="similarity">
    <text evidence="2">Belongs to the Fur family.</text>
</comment>
<accession>A0A7W6EPX8</accession>
<evidence type="ECO:0000256" key="6">
    <source>
        <dbReference type="ARBA" id="ARBA00022491"/>
    </source>
</evidence>
<dbReference type="GO" id="GO:1900376">
    <property type="term" value="P:regulation of secondary metabolite biosynthetic process"/>
    <property type="evidence" value="ECO:0007669"/>
    <property type="project" value="TreeGrafter"/>
</dbReference>
<dbReference type="GO" id="GO:0005829">
    <property type="term" value="C:cytosol"/>
    <property type="evidence" value="ECO:0007669"/>
    <property type="project" value="TreeGrafter"/>
</dbReference>
<dbReference type="GO" id="GO:0003700">
    <property type="term" value="F:DNA-binding transcription factor activity"/>
    <property type="evidence" value="ECO:0007669"/>
    <property type="project" value="InterPro"/>
</dbReference>
<dbReference type="Gene3D" id="1.10.10.10">
    <property type="entry name" value="Winged helix-like DNA-binding domain superfamily/Winged helix DNA-binding domain"/>
    <property type="match status" value="1"/>
</dbReference>
<evidence type="ECO:0000256" key="11">
    <source>
        <dbReference type="ARBA" id="ARBA00023163"/>
    </source>
</evidence>
<dbReference type="InterPro" id="IPR036390">
    <property type="entry name" value="WH_DNA-bd_sf"/>
</dbReference>
<dbReference type="InterPro" id="IPR043135">
    <property type="entry name" value="Fur_C"/>
</dbReference>
<dbReference type="Gene3D" id="3.30.1490.190">
    <property type="match status" value="1"/>
</dbReference>
<dbReference type="Proteomes" id="UP000541352">
    <property type="component" value="Unassembled WGS sequence"/>
</dbReference>
<dbReference type="RefSeq" id="WP_183973082.1">
    <property type="nucleotide sequence ID" value="NZ_JACIBY010000003.1"/>
</dbReference>
<keyword evidence="15" id="KW-1185">Reference proteome</keyword>
<evidence type="ECO:0000313" key="15">
    <source>
        <dbReference type="Proteomes" id="UP000541352"/>
    </source>
</evidence>
<dbReference type="GO" id="GO:0045892">
    <property type="term" value="P:negative regulation of DNA-templated transcription"/>
    <property type="evidence" value="ECO:0007669"/>
    <property type="project" value="TreeGrafter"/>
</dbReference>
<reference evidence="14 15" key="1">
    <citation type="submission" date="2020-08" db="EMBL/GenBank/DDBJ databases">
        <title>Genomic Encyclopedia of Type Strains, Phase IV (KMG-IV): sequencing the most valuable type-strain genomes for metagenomic binning, comparative biology and taxonomic classification.</title>
        <authorList>
            <person name="Goeker M."/>
        </authorList>
    </citation>
    <scope>NUCLEOTIDE SEQUENCE [LARGE SCALE GENOMIC DNA]</scope>
    <source>
        <strain evidence="14 15">DSM 17976</strain>
    </source>
</reference>
<comment type="subunit">
    <text evidence="3">Homodimer.</text>
</comment>
<dbReference type="InterPro" id="IPR036388">
    <property type="entry name" value="WH-like_DNA-bd_sf"/>
</dbReference>
<dbReference type="EMBL" id="JACIBY010000003">
    <property type="protein sequence ID" value="MBB3838049.1"/>
    <property type="molecule type" value="Genomic_DNA"/>
</dbReference>
<protein>
    <recommendedName>
        <fullName evidence="4">Ferric uptake regulation protein</fullName>
    </recommendedName>
</protein>
<evidence type="ECO:0000256" key="2">
    <source>
        <dbReference type="ARBA" id="ARBA00007957"/>
    </source>
</evidence>
<evidence type="ECO:0000256" key="3">
    <source>
        <dbReference type="ARBA" id="ARBA00011738"/>
    </source>
</evidence>